<evidence type="ECO:0000256" key="2">
    <source>
        <dbReference type="ARBA" id="ARBA00022722"/>
    </source>
</evidence>
<sequence>MTLVSMTGFAGHPGAVGEVSWTWEARSVNGRNLDLRLRLPEGFERLEAPLRAALAAALSRGSVTVGLRVTHGAASAAPRLSPVGLEQAILAVELAGDAAARRGLPLAPMTAADLLAVRGVLEQDQSQPAENAQVMERLLADIPELTRKLRASRAEEGAQIAVAITDRVDRIADLAGQAKVAAEARGPRAAALLRARIDAVLGQLSQIDEGRLAQELALIAVKADVSEELDRIGAHIVAARNLLRAEGPVGRRLDFLTQEFNREANTLCAKSGASDLTAIGLEMKVAIDQLREQVQNVE</sequence>
<evidence type="ECO:0000256" key="5">
    <source>
        <dbReference type="ARBA" id="ARBA00035648"/>
    </source>
</evidence>
<dbReference type="AlphaFoldDB" id="A0A2W5N771"/>
<accession>A0A2W5N771</accession>
<feature type="domain" description="Endoribonuclease YicC-like C-terminal" evidence="7">
    <location>
        <begin position="189"/>
        <end position="298"/>
    </location>
</feature>
<evidence type="ECO:0000256" key="4">
    <source>
        <dbReference type="ARBA" id="ARBA00022801"/>
    </source>
</evidence>
<evidence type="ECO:0000259" key="7">
    <source>
        <dbReference type="Pfam" id="PF08340"/>
    </source>
</evidence>
<comment type="caution">
    <text evidence="8">The sequence shown here is derived from an EMBL/GenBank/DDBJ whole genome shotgun (WGS) entry which is preliminary data.</text>
</comment>
<keyword evidence="2" id="KW-0540">Nuclease</keyword>
<gene>
    <name evidence="8" type="ORF">DI556_19775</name>
</gene>
<dbReference type="Pfam" id="PF08340">
    <property type="entry name" value="YicC-like_C"/>
    <property type="match status" value="1"/>
</dbReference>
<evidence type="ECO:0000256" key="3">
    <source>
        <dbReference type="ARBA" id="ARBA00022759"/>
    </source>
</evidence>
<evidence type="ECO:0000259" key="6">
    <source>
        <dbReference type="Pfam" id="PF03755"/>
    </source>
</evidence>
<dbReference type="NCBIfam" id="TIGR00255">
    <property type="entry name" value="YicC/YloC family endoribonuclease"/>
    <property type="match status" value="1"/>
</dbReference>
<name>A0A2W5N771_RHOSU</name>
<feature type="domain" description="Endoribonuclease YicC-like N-terminal" evidence="6">
    <location>
        <begin position="4"/>
        <end position="161"/>
    </location>
</feature>
<evidence type="ECO:0000313" key="8">
    <source>
        <dbReference type="EMBL" id="PZQ46585.1"/>
    </source>
</evidence>
<keyword evidence="3" id="KW-0255">Endonuclease</keyword>
<keyword evidence="4" id="KW-0378">Hydrolase</keyword>
<dbReference type="PANTHER" id="PTHR30636:SF3">
    <property type="entry name" value="UPF0701 PROTEIN YICC"/>
    <property type="match status" value="1"/>
</dbReference>
<dbReference type="InterPro" id="IPR013527">
    <property type="entry name" value="YicC-like_N"/>
</dbReference>
<dbReference type="Proteomes" id="UP000249185">
    <property type="component" value="Unassembled WGS sequence"/>
</dbReference>
<dbReference type="GO" id="GO:0016787">
    <property type="term" value="F:hydrolase activity"/>
    <property type="evidence" value="ECO:0007669"/>
    <property type="project" value="UniProtKB-KW"/>
</dbReference>
<comment type="cofactor">
    <cofactor evidence="1">
        <name>a divalent metal cation</name>
        <dbReference type="ChEBI" id="CHEBI:60240"/>
    </cofactor>
</comment>
<dbReference type="Pfam" id="PF03755">
    <property type="entry name" value="YicC-like_N"/>
    <property type="match status" value="1"/>
</dbReference>
<reference evidence="8 9" key="1">
    <citation type="submission" date="2017-08" db="EMBL/GenBank/DDBJ databases">
        <title>Infants hospitalized years apart are colonized by the same room-sourced microbial strains.</title>
        <authorList>
            <person name="Brooks B."/>
            <person name="Olm M.R."/>
            <person name="Firek B.A."/>
            <person name="Baker R."/>
            <person name="Thomas B.C."/>
            <person name="Morowitz M.J."/>
            <person name="Banfield J.F."/>
        </authorList>
    </citation>
    <scope>NUCLEOTIDE SEQUENCE [LARGE SCALE GENOMIC DNA]</scope>
    <source>
        <strain evidence="8">S2_005_002_R2_34</strain>
    </source>
</reference>
<evidence type="ECO:0000313" key="9">
    <source>
        <dbReference type="Proteomes" id="UP000249185"/>
    </source>
</evidence>
<organism evidence="8 9">
    <name type="scientific">Rhodovulum sulfidophilum</name>
    <name type="common">Rhodobacter sulfidophilus</name>
    <dbReference type="NCBI Taxonomy" id="35806"/>
    <lineage>
        <taxon>Bacteria</taxon>
        <taxon>Pseudomonadati</taxon>
        <taxon>Pseudomonadota</taxon>
        <taxon>Alphaproteobacteria</taxon>
        <taxon>Rhodobacterales</taxon>
        <taxon>Paracoccaceae</taxon>
        <taxon>Rhodovulum</taxon>
    </lineage>
</organism>
<dbReference type="InterPro" id="IPR013551">
    <property type="entry name" value="YicC-like_C"/>
</dbReference>
<evidence type="ECO:0000256" key="1">
    <source>
        <dbReference type="ARBA" id="ARBA00001968"/>
    </source>
</evidence>
<dbReference type="PANTHER" id="PTHR30636">
    <property type="entry name" value="UPF0701 PROTEIN YICC"/>
    <property type="match status" value="1"/>
</dbReference>
<protein>
    <submittedName>
        <fullName evidence="8">YicC family protein</fullName>
    </submittedName>
</protein>
<proteinExistence type="inferred from homology"/>
<dbReference type="EMBL" id="QFPW01000023">
    <property type="protein sequence ID" value="PZQ46585.1"/>
    <property type="molecule type" value="Genomic_DNA"/>
</dbReference>
<dbReference type="InterPro" id="IPR005229">
    <property type="entry name" value="YicC/YloC-like"/>
</dbReference>
<comment type="similarity">
    <text evidence="5">Belongs to the YicC/YloC family.</text>
</comment>
<dbReference type="GO" id="GO:0004521">
    <property type="term" value="F:RNA endonuclease activity"/>
    <property type="evidence" value="ECO:0007669"/>
    <property type="project" value="InterPro"/>
</dbReference>